<dbReference type="Gene3D" id="3.40.390.10">
    <property type="entry name" value="Collagenase (Catalytic Domain)"/>
    <property type="match status" value="1"/>
</dbReference>
<dbReference type="PROSITE" id="PS01180">
    <property type="entry name" value="CUB"/>
    <property type="match status" value="1"/>
</dbReference>
<organism evidence="7 8">
    <name type="scientific">Parelaphostrongylus tenuis</name>
    <name type="common">Meningeal worm</name>
    <dbReference type="NCBI Taxonomy" id="148309"/>
    <lineage>
        <taxon>Eukaryota</taxon>
        <taxon>Metazoa</taxon>
        <taxon>Ecdysozoa</taxon>
        <taxon>Nematoda</taxon>
        <taxon>Chromadorea</taxon>
        <taxon>Rhabditida</taxon>
        <taxon>Rhabditina</taxon>
        <taxon>Rhabditomorpha</taxon>
        <taxon>Strongyloidea</taxon>
        <taxon>Metastrongylidae</taxon>
        <taxon>Parelaphostrongylus</taxon>
    </lineage>
</organism>
<dbReference type="InterPro" id="IPR006026">
    <property type="entry name" value="Peptidase_Metallo"/>
</dbReference>
<dbReference type="GO" id="GO:0006508">
    <property type="term" value="P:proteolysis"/>
    <property type="evidence" value="ECO:0007669"/>
    <property type="project" value="UniProtKB-KW"/>
</dbReference>
<evidence type="ECO:0000256" key="4">
    <source>
        <dbReference type="RuleBase" id="RU361183"/>
    </source>
</evidence>
<keyword evidence="3 4" id="KW-0862">Zinc</keyword>
<dbReference type="GO" id="GO:0008270">
    <property type="term" value="F:zinc ion binding"/>
    <property type="evidence" value="ECO:0007669"/>
    <property type="project" value="UniProtKB-UniRule"/>
</dbReference>
<dbReference type="GO" id="GO:0004222">
    <property type="term" value="F:metalloendopeptidase activity"/>
    <property type="evidence" value="ECO:0007669"/>
    <property type="project" value="UniProtKB-UniRule"/>
</dbReference>
<comment type="caution">
    <text evidence="7">The sequence shown here is derived from an EMBL/GenBank/DDBJ whole genome shotgun (WGS) entry which is preliminary data.</text>
</comment>
<evidence type="ECO:0000313" key="7">
    <source>
        <dbReference type="EMBL" id="KAJ1374830.1"/>
    </source>
</evidence>
<feature type="domain" description="CUB" evidence="5">
    <location>
        <begin position="199"/>
        <end position="280"/>
    </location>
</feature>
<keyword evidence="3 4" id="KW-0479">Metal-binding</keyword>
<dbReference type="Pfam" id="PF01400">
    <property type="entry name" value="Astacin"/>
    <property type="match status" value="1"/>
</dbReference>
<protein>
    <recommendedName>
        <fullName evidence="4">Metalloendopeptidase</fullName>
        <ecNumber evidence="4">3.4.24.-</ecNumber>
    </recommendedName>
</protein>
<feature type="binding site" evidence="3">
    <location>
        <position position="102"/>
    </location>
    <ligand>
        <name>Zn(2+)</name>
        <dbReference type="ChEBI" id="CHEBI:29105"/>
        <note>catalytic</note>
    </ligand>
</feature>
<dbReference type="InterPro" id="IPR001506">
    <property type="entry name" value="Peptidase_M12A"/>
</dbReference>
<evidence type="ECO:0000256" key="3">
    <source>
        <dbReference type="PROSITE-ProRule" id="PRU01211"/>
    </source>
</evidence>
<sequence length="280" mass="31806">MSAEVFYGSMLRTQRSIVGNEAGCEEPSARAANNISNNRGQADAISFNVTHGETERMKRQVHPVDKVVIYDSLGCATHIGKIGRNQSLYLGQNCDTIHRTAHELGHTLGFSHTHSRPDRDEHITIIRKNIRDDLLPEFNKSDIRTMNTYNLPYDYALQRTMKIVMRPRPDDRYLQTIGSPMISFYDKLAVNLHYKCLGCGKTVYAKTWFQTLVDSVGRENYNPYDHNDEFIMCNYWIVAPTGSTIEVKLEGYSKDGYSDGCKDSGVEIKIGNDTRSTGYR</sequence>
<dbReference type="PROSITE" id="PS51864">
    <property type="entry name" value="ASTACIN"/>
    <property type="match status" value="1"/>
</dbReference>
<evidence type="ECO:0000259" key="6">
    <source>
        <dbReference type="PROSITE" id="PS51864"/>
    </source>
</evidence>
<keyword evidence="8" id="KW-1185">Reference proteome</keyword>
<keyword evidence="3 4" id="KW-0378">Hydrolase</keyword>
<keyword evidence="3 4" id="KW-0645">Protease</keyword>
<proteinExistence type="predicted"/>
<name>A0AAD5RE64_PARTN</name>
<feature type="active site" evidence="3">
    <location>
        <position position="103"/>
    </location>
</feature>
<evidence type="ECO:0000313" key="8">
    <source>
        <dbReference type="Proteomes" id="UP001196413"/>
    </source>
</evidence>
<evidence type="ECO:0000256" key="1">
    <source>
        <dbReference type="ARBA" id="ARBA00023157"/>
    </source>
</evidence>
<dbReference type="SMART" id="SM00235">
    <property type="entry name" value="ZnMc"/>
    <property type="match status" value="1"/>
</dbReference>
<dbReference type="SUPFAM" id="SSF55486">
    <property type="entry name" value="Metalloproteases ('zincins'), catalytic domain"/>
    <property type="match status" value="1"/>
</dbReference>
<dbReference type="InterPro" id="IPR000859">
    <property type="entry name" value="CUB_dom"/>
</dbReference>
<feature type="binding site" evidence="3">
    <location>
        <position position="106"/>
    </location>
    <ligand>
        <name>Zn(2+)</name>
        <dbReference type="ChEBI" id="CHEBI:29105"/>
        <note>catalytic</note>
    </ligand>
</feature>
<dbReference type="EC" id="3.4.24.-" evidence="4"/>
<reference evidence="7" key="1">
    <citation type="submission" date="2021-06" db="EMBL/GenBank/DDBJ databases">
        <title>Parelaphostrongylus tenuis whole genome reference sequence.</title>
        <authorList>
            <person name="Garwood T.J."/>
            <person name="Larsen P.A."/>
            <person name="Fountain-Jones N.M."/>
            <person name="Garbe J.R."/>
            <person name="Macchietto M.G."/>
            <person name="Kania S.A."/>
            <person name="Gerhold R.W."/>
            <person name="Richards J.E."/>
            <person name="Wolf T.M."/>
        </authorList>
    </citation>
    <scope>NUCLEOTIDE SEQUENCE</scope>
    <source>
        <strain evidence="7">MNPRO001-30</strain>
        <tissue evidence="7">Meninges</tissue>
    </source>
</reference>
<dbReference type="AlphaFoldDB" id="A0AAD5RE64"/>
<dbReference type="PANTHER" id="PTHR10127:SF793">
    <property type="entry name" value="ZINC METALLOPROTEINASE NAS-31"/>
    <property type="match status" value="1"/>
</dbReference>
<gene>
    <name evidence="7" type="primary">NAS-31_110</name>
    <name evidence="7" type="ORF">KIN20_037753</name>
</gene>
<comment type="caution">
    <text evidence="2">Lacks conserved residue(s) required for the propagation of feature annotation.</text>
</comment>
<dbReference type="PRINTS" id="PR00480">
    <property type="entry name" value="ASTACIN"/>
</dbReference>
<dbReference type="InterPro" id="IPR024079">
    <property type="entry name" value="MetalloPept_cat_dom_sf"/>
</dbReference>
<dbReference type="PANTHER" id="PTHR10127">
    <property type="entry name" value="DISCOIDIN, CUB, EGF, LAMININ , AND ZINC METALLOPROTEASE DOMAIN CONTAINING"/>
    <property type="match status" value="1"/>
</dbReference>
<keyword evidence="1" id="KW-1015">Disulfide bond</keyword>
<evidence type="ECO:0000259" key="5">
    <source>
        <dbReference type="PROSITE" id="PS01180"/>
    </source>
</evidence>
<keyword evidence="3 4" id="KW-0482">Metalloprotease</keyword>
<dbReference type="EMBL" id="JAHQIW010007488">
    <property type="protein sequence ID" value="KAJ1374830.1"/>
    <property type="molecule type" value="Genomic_DNA"/>
</dbReference>
<comment type="cofactor">
    <cofactor evidence="3 4">
        <name>Zn(2+)</name>
        <dbReference type="ChEBI" id="CHEBI:29105"/>
    </cofactor>
    <text evidence="3 4">Binds 1 zinc ion per subunit.</text>
</comment>
<accession>A0AAD5RE64</accession>
<feature type="domain" description="Peptidase M12A" evidence="6">
    <location>
        <begin position="1"/>
        <end position="200"/>
    </location>
</feature>
<evidence type="ECO:0000256" key="2">
    <source>
        <dbReference type="PROSITE-ProRule" id="PRU00059"/>
    </source>
</evidence>
<dbReference type="Proteomes" id="UP001196413">
    <property type="component" value="Unassembled WGS sequence"/>
</dbReference>
<feature type="binding site" evidence="3">
    <location>
        <position position="112"/>
    </location>
    <ligand>
        <name>Zn(2+)</name>
        <dbReference type="ChEBI" id="CHEBI:29105"/>
        <note>catalytic</note>
    </ligand>
</feature>